<comment type="caution">
    <text evidence="2">The sequence shown here is derived from an EMBL/GenBank/DDBJ whole genome shotgun (WGS) entry which is preliminary data.</text>
</comment>
<keyword evidence="1" id="KW-0732">Signal</keyword>
<feature type="chain" id="PRO_5046085233" description="Lipoprotein" evidence="1">
    <location>
        <begin position="22"/>
        <end position="156"/>
    </location>
</feature>
<accession>A0ABV9LCS6</accession>
<organism evidence="2 3">
    <name type="scientific">Dokdonia genika</name>
    <dbReference type="NCBI Taxonomy" id="308113"/>
    <lineage>
        <taxon>Bacteria</taxon>
        <taxon>Pseudomonadati</taxon>
        <taxon>Bacteroidota</taxon>
        <taxon>Flavobacteriia</taxon>
        <taxon>Flavobacteriales</taxon>
        <taxon>Flavobacteriaceae</taxon>
        <taxon>Dokdonia</taxon>
    </lineage>
</organism>
<dbReference type="PROSITE" id="PS51257">
    <property type="entry name" value="PROKAR_LIPOPROTEIN"/>
    <property type="match status" value="1"/>
</dbReference>
<dbReference type="EMBL" id="JBHSHB010000041">
    <property type="protein sequence ID" value="MFC4691566.1"/>
    <property type="molecule type" value="Genomic_DNA"/>
</dbReference>
<sequence length="156" mass="17975">MNKIILIIGLLIIGLSSCSDTADSNNLDSDNYDKKDERVEVLKKEIKTFREIENAEFELFNVNGFSNSRTTVPGASSWDYKFVIKVNPSDIDKWTTGLIKIELDGSDKAWMDKIIEKRKNNWKTKTEPEFYTRKGDNVTLAVYRTEGIIFKRVINN</sequence>
<dbReference type="RefSeq" id="WP_380035659.1">
    <property type="nucleotide sequence ID" value="NZ_JBHSHB010000041.1"/>
</dbReference>
<evidence type="ECO:0000313" key="3">
    <source>
        <dbReference type="Proteomes" id="UP001595878"/>
    </source>
</evidence>
<evidence type="ECO:0008006" key="4">
    <source>
        <dbReference type="Google" id="ProtNLM"/>
    </source>
</evidence>
<dbReference type="Proteomes" id="UP001595878">
    <property type="component" value="Unassembled WGS sequence"/>
</dbReference>
<evidence type="ECO:0000256" key="1">
    <source>
        <dbReference type="SAM" id="SignalP"/>
    </source>
</evidence>
<keyword evidence="3" id="KW-1185">Reference proteome</keyword>
<feature type="signal peptide" evidence="1">
    <location>
        <begin position="1"/>
        <end position="21"/>
    </location>
</feature>
<protein>
    <recommendedName>
        <fullName evidence="4">Lipoprotein</fullName>
    </recommendedName>
</protein>
<gene>
    <name evidence="2" type="ORF">ACFO5T_14115</name>
</gene>
<reference evidence="3" key="1">
    <citation type="journal article" date="2019" name="Int. J. Syst. Evol. Microbiol.">
        <title>The Global Catalogue of Microorganisms (GCM) 10K type strain sequencing project: providing services to taxonomists for standard genome sequencing and annotation.</title>
        <authorList>
            <consortium name="The Broad Institute Genomics Platform"/>
            <consortium name="The Broad Institute Genome Sequencing Center for Infectious Disease"/>
            <person name="Wu L."/>
            <person name="Ma J."/>
        </authorList>
    </citation>
    <scope>NUCLEOTIDE SEQUENCE [LARGE SCALE GENOMIC DNA]</scope>
    <source>
        <strain evidence="3">CGMCC 4.7427</strain>
    </source>
</reference>
<proteinExistence type="predicted"/>
<evidence type="ECO:0000313" key="2">
    <source>
        <dbReference type="EMBL" id="MFC4691566.1"/>
    </source>
</evidence>
<name>A0ABV9LCS6_9FLAO</name>